<dbReference type="EMBL" id="FNCK01000009">
    <property type="protein sequence ID" value="SDG44632.1"/>
    <property type="molecule type" value="Genomic_DNA"/>
</dbReference>
<dbReference type="PANTHER" id="PTHR47893">
    <property type="entry name" value="REGULATORY PROTEIN PCHR"/>
    <property type="match status" value="1"/>
</dbReference>
<dbReference type="PANTHER" id="PTHR47893:SF1">
    <property type="entry name" value="REGULATORY PROTEIN PCHR"/>
    <property type="match status" value="1"/>
</dbReference>
<dbReference type="InterPro" id="IPR018060">
    <property type="entry name" value="HTH_AraC"/>
</dbReference>
<evidence type="ECO:0000313" key="6">
    <source>
        <dbReference type="Proteomes" id="UP000199708"/>
    </source>
</evidence>
<feature type="domain" description="HTH araC/xylS-type" evidence="4">
    <location>
        <begin position="214"/>
        <end position="312"/>
    </location>
</feature>
<evidence type="ECO:0000259" key="4">
    <source>
        <dbReference type="PROSITE" id="PS01124"/>
    </source>
</evidence>
<dbReference type="SMART" id="SM00342">
    <property type="entry name" value="HTH_ARAC"/>
    <property type="match status" value="1"/>
</dbReference>
<sequence length="315" mass="36144">MISKHLKTLGFHEFVPFDTKYVGKFYKIKNDFISGTYWFYKKNDFILDIQDLQIKKDYVSSTNYSVVDSSFYVSTYFKQANGDCLSPYVPMTNNSLLTHVATKNSTYNTILHGGFPYLAIGLKFDAKSLSNSRFDISFKDYQEFEKIFLQYNDKTTKNIKMISDQILNLDKSLPGVDLILDGKIMEWIGVSISSYYDNLSAKSLLTKDDILAIEKATNYIDNHYMLDINQGLLEKITLLSGTKLKKCFKIKTGLTITEYVQRKRIDMGEIILASTDLNVKNVAESVGYSSHSRFSELYKKYKGVSPSKVKFNNEI</sequence>
<dbReference type="InterPro" id="IPR020449">
    <property type="entry name" value="Tscrpt_reg_AraC-type_HTH"/>
</dbReference>
<dbReference type="InterPro" id="IPR009057">
    <property type="entry name" value="Homeodomain-like_sf"/>
</dbReference>
<dbReference type="PROSITE" id="PS01124">
    <property type="entry name" value="HTH_ARAC_FAMILY_2"/>
    <property type="match status" value="1"/>
</dbReference>
<reference evidence="5 6" key="1">
    <citation type="submission" date="2016-10" db="EMBL/GenBank/DDBJ databases">
        <authorList>
            <person name="de Groot N.N."/>
        </authorList>
    </citation>
    <scope>NUCLEOTIDE SEQUENCE [LARGE SCALE GENOMIC DNA]</scope>
    <source>
        <strain evidence="5 6">ATCC BAA-466</strain>
    </source>
</reference>
<evidence type="ECO:0000256" key="1">
    <source>
        <dbReference type="ARBA" id="ARBA00023015"/>
    </source>
</evidence>
<keyword evidence="1" id="KW-0805">Transcription regulation</keyword>
<dbReference type="InterPro" id="IPR053142">
    <property type="entry name" value="PchR_regulatory_protein"/>
</dbReference>
<gene>
    <name evidence="5" type="ORF">SAMN05421791_10922</name>
</gene>
<dbReference type="Pfam" id="PF12833">
    <property type="entry name" value="HTH_18"/>
    <property type="match status" value="1"/>
</dbReference>
<keyword evidence="6" id="KW-1185">Reference proteome</keyword>
<keyword evidence="2 5" id="KW-0238">DNA-binding</keyword>
<protein>
    <submittedName>
        <fullName evidence="5">AraC-type DNA-binding protein</fullName>
    </submittedName>
</protein>
<dbReference type="AlphaFoldDB" id="A0A1G7UAL4"/>
<evidence type="ECO:0000256" key="2">
    <source>
        <dbReference type="ARBA" id="ARBA00023125"/>
    </source>
</evidence>
<dbReference type="RefSeq" id="WP_090290269.1">
    <property type="nucleotide sequence ID" value="NZ_FNCK01000009.1"/>
</dbReference>
<dbReference type="SUPFAM" id="SSF46689">
    <property type="entry name" value="Homeodomain-like"/>
    <property type="match status" value="1"/>
</dbReference>
<dbReference type="STRING" id="120956.SAMN05421791_10922"/>
<name>A0A1G7UAL4_9LACT</name>
<organism evidence="5 6">
    <name type="scientific">Facklamia miroungae</name>
    <dbReference type="NCBI Taxonomy" id="120956"/>
    <lineage>
        <taxon>Bacteria</taxon>
        <taxon>Bacillati</taxon>
        <taxon>Bacillota</taxon>
        <taxon>Bacilli</taxon>
        <taxon>Lactobacillales</taxon>
        <taxon>Aerococcaceae</taxon>
        <taxon>Facklamia</taxon>
    </lineage>
</organism>
<proteinExistence type="predicted"/>
<keyword evidence="3" id="KW-0804">Transcription</keyword>
<evidence type="ECO:0000313" key="5">
    <source>
        <dbReference type="EMBL" id="SDG44632.1"/>
    </source>
</evidence>
<dbReference type="PROSITE" id="PS00041">
    <property type="entry name" value="HTH_ARAC_FAMILY_1"/>
    <property type="match status" value="1"/>
</dbReference>
<dbReference type="OrthoDB" id="9813413at2"/>
<dbReference type="GO" id="GO:0003700">
    <property type="term" value="F:DNA-binding transcription factor activity"/>
    <property type="evidence" value="ECO:0007669"/>
    <property type="project" value="InterPro"/>
</dbReference>
<dbReference type="Gene3D" id="1.10.10.60">
    <property type="entry name" value="Homeodomain-like"/>
    <property type="match status" value="2"/>
</dbReference>
<dbReference type="InterPro" id="IPR018062">
    <property type="entry name" value="HTH_AraC-typ_CS"/>
</dbReference>
<dbReference type="GO" id="GO:0043565">
    <property type="term" value="F:sequence-specific DNA binding"/>
    <property type="evidence" value="ECO:0007669"/>
    <property type="project" value="InterPro"/>
</dbReference>
<evidence type="ECO:0000256" key="3">
    <source>
        <dbReference type="ARBA" id="ARBA00023163"/>
    </source>
</evidence>
<dbReference type="Proteomes" id="UP000199708">
    <property type="component" value="Unassembled WGS sequence"/>
</dbReference>
<accession>A0A1G7UAL4</accession>
<dbReference type="PRINTS" id="PR00032">
    <property type="entry name" value="HTHARAC"/>
</dbReference>